<comment type="caution">
    <text evidence="1">The sequence shown here is derived from an EMBL/GenBank/DDBJ whole genome shotgun (WGS) entry which is preliminary data.</text>
</comment>
<sequence length="83" mass="9369">MRCLVWCRPAGRRAAYCASSESPACTPLSCVPFRPTIDASGVRTQERCEWRVYQTVIRRTVQASDALRHRKRLACTTKKGAIL</sequence>
<evidence type="ECO:0000313" key="1">
    <source>
        <dbReference type="EMBL" id="KAJ1109755.1"/>
    </source>
</evidence>
<dbReference type="Proteomes" id="UP001066276">
    <property type="component" value="Chromosome 9"/>
</dbReference>
<name>A0AAV7N171_PLEWA</name>
<evidence type="ECO:0000313" key="2">
    <source>
        <dbReference type="Proteomes" id="UP001066276"/>
    </source>
</evidence>
<accession>A0AAV7N171</accession>
<dbReference type="EMBL" id="JANPWB010000013">
    <property type="protein sequence ID" value="KAJ1109755.1"/>
    <property type="molecule type" value="Genomic_DNA"/>
</dbReference>
<proteinExistence type="predicted"/>
<dbReference type="AlphaFoldDB" id="A0AAV7N171"/>
<protein>
    <recommendedName>
        <fullName evidence="3">Secreted protein</fullName>
    </recommendedName>
</protein>
<organism evidence="1 2">
    <name type="scientific">Pleurodeles waltl</name>
    <name type="common">Iberian ribbed newt</name>
    <dbReference type="NCBI Taxonomy" id="8319"/>
    <lineage>
        <taxon>Eukaryota</taxon>
        <taxon>Metazoa</taxon>
        <taxon>Chordata</taxon>
        <taxon>Craniata</taxon>
        <taxon>Vertebrata</taxon>
        <taxon>Euteleostomi</taxon>
        <taxon>Amphibia</taxon>
        <taxon>Batrachia</taxon>
        <taxon>Caudata</taxon>
        <taxon>Salamandroidea</taxon>
        <taxon>Salamandridae</taxon>
        <taxon>Pleurodelinae</taxon>
        <taxon>Pleurodeles</taxon>
    </lineage>
</organism>
<evidence type="ECO:0008006" key="3">
    <source>
        <dbReference type="Google" id="ProtNLM"/>
    </source>
</evidence>
<keyword evidence="2" id="KW-1185">Reference proteome</keyword>
<gene>
    <name evidence="1" type="ORF">NDU88_007114</name>
</gene>
<reference evidence="1" key="1">
    <citation type="journal article" date="2022" name="bioRxiv">
        <title>Sequencing and chromosome-scale assembly of the giantPleurodeles waltlgenome.</title>
        <authorList>
            <person name="Brown T."/>
            <person name="Elewa A."/>
            <person name="Iarovenko S."/>
            <person name="Subramanian E."/>
            <person name="Araus A.J."/>
            <person name="Petzold A."/>
            <person name="Susuki M."/>
            <person name="Suzuki K.-i.T."/>
            <person name="Hayashi T."/>
            <person name="Toyoda A."/>
            <person name="Oliveira C."/>
            <person name="Osipova E."/>
            <person name="Leigh N.D."/>
            <person name="Simon A."/>
            <person name="Yun M.H."/>
        </authorList>
    </citation>
    <scope>NUCLEOTIDE SEQUENCE</scope>
    <source>
        <strain evidence="1">20211129_DDA</strain>
        <tissue evidence="1">Liver</tissue>
    </source>
</reference>